<evidence type="ECO:0000256" key="3">
    <source>
        <dbReference type="ARBA" id="ARBA00023163"/>
    </source>
</evidence>
<dbReference type="GO" id="GO:0003700">
    <property type="term" value="F:DNA-binding transcription factor activity"/>
    <property type="evidence" value="ECO:0007669"/>
    <property type="project" value="InterPro"/>
</dbReference>
<evidence type="ECO:0000259" key="4">
    <source>
        <dbReference type="PROSITE" id="PS50949"/>
    </source>
</evidence>
<accession>A0A2P7BCP9</accession>
<comment type="caution">
    <text evidence="5">The sequence shown here is derived from an EMBL/GenBank/DDBJ whole genome shotgun (WGS) entry which is preliminary data.</text>
</comment>
<dbReference type="PANTHER" id="PTHR43537:SF20">
    <property type="entry name" value="HTH-TYPE TRANSCRIPTIONAL REPRESSOR GLAR"/>
    <property type="match status" value="1"/>
</dbReference>
<dbReference type="GO" id="GO:0003677">
    <property type="term" value="F:DNA binding"/>
    <property type="evidence" value="ECO:0007669"/>
    <property type="project" value="UniProtKB-KW"/>
</dbReference>
<dbReference type="AlphaFoldDB" id="A0A2P7BCP9"/>
<dbReference type="SUPFAM" id="SSF46785">
    <property type="entry name" value="Winged helix' DNA-binding domain"/>
    <property type="match status" value="1"/>
</dbReference>
<evidence type="ECO:0000313" key="6">
    <source>
        <dbReference type="Proteomes" id="UP000241444"/>
    </source>
</evidence>
<dbReference type="PROSITE" id="PS50949">
    <property type="entry name" value="HTH_GNTR"/>
    <property type="match status" value="1"/>
</dbReference>
<evidence type="ECO:0000256" key="2">
    <source>
        <dbReference type="ARBA" id="ARBA00023125"/>
    </source>
</evidence>
<feature type="domain" description="HTH gntR-type" evidence="4">
    <location>
        <begin position="18"/>
        <end position="85"/>
    </location>
</feature>
<dbReference type="InterPro" id="IPR008920">
    <property type="entry name" value="TF_FadR/GntR_C"/>
</dbReference>
<organism evidence="5 6">
    <name type="scientific">Phyllobacterium brassicacearum</name>
    <dbReference type="NCBI Taxonomy" id="314235"/>
    <lineage>
        <taxon>Bacteria</taxon>
        <taxon>Pseudomonadati</taxon>
        <taxon>Pseudomonadota</taxon>
        <taxon>Alphaproteobacteria</taxon>
        <taxon>Hyphomicrobiales</taxon>
        <taxon>Phyllobacteriaceae</taxon>
        <taxon>Phyllobacterium</taxon>
    </lineage>
</organism>
<dbReference type="PANTHER" id="PTHR43537">
    <property type="entry name" value="TRANSCRIPTIONAL REGULATOR, GNTR FAMILY"/>
    <property type="match status" value="1"/>
</dbReference>
<evidence type="ECO:0000313" key="5">
    <source>
        <dbReference type="EMBL" id="PSH64238.1"/>
    </source>
</evidence>
<dbReference type="Pfam" id="PF07729">
    <property type="entry name" value="FCD"/>
    <property type="match status" value="1"/>
</dbReference>
<dbReference type="InterPro" id="IPR036390">
    <property type="entry name" value="WH_DNA-bd_sf"/>
</dbReference>
<dbReference type="SMART" id="SM00895">
    <property type="entry name" value="FCD"/>
    <property type="match status" value="1"/>
</dbReference>
<keyword evidence="6" id="KW-1185">Reference proteome</keyword>
<dbReference type="Proteomes" id="UP000241444">
    <property type="component" value="Unassembled WGS sequence"/>
</dbReference>
<name>A0A2P7BCP9_9HYPH</name>
<dbReference type="Pfam" id="PF00392">
    <property type="entry name" value="GntR"/>
    <property type="match status" value="1"/>
</dbReference>
<dbReference type="Gene3D" id="1.20.120.530">
    <property type="entry name" value="GntR ligand-binding domain-like"/>
    <property type="match status" value="1"/>
</dbReference>
<dbReference type="EMBL" id="PGGO01000021">
    <property type="protein sequence ID" value="PSH64238.1"/>
    <property type="molecule type" value="Genomic_DNA"/>
</dbReference>
<dbReference type="CDD" id="cd07377">
    <property type="entry name" value="WHTH_GntR"/>
    <property type="match status" value="1"/>
</dbReference>
<keyword evidence="1" id="KW-0805">Transcription regulation</keyword>
<keyword evidence="2" id="KW-0238">DNA-binding</keyword>
<dbReference type="InterPro" id="IPR011711">
    <property type="entry name" value="GntR_C"/>
</dbReference>
<protein>
    <submittedName>
        <fullName evidence="5">GntR family transcriptional regulator</fullName>
    </submittedName>
</protein>
<sequence length="261" mass="28708">MIYNTKCHKAEGETMAESVKSESLYAALRSRILNGGLRPGQSLRLRALAQELGSSATPVREALNRLHAENFVTTEANKGFRVATVTLEELEDLESARSAIETQLLVRSIEKGDGNWEVNLVGAHYRLSKCQVPNSFSQSEAIDLWDAAHTEFHFALIAGASSIWLMNFAQQINAQLQRYRRHIILRIDHLNRAAEQKGGHVLGVLSREALGIDAHTALMQAALDRDKIKAEALMVDHVRLAKEAFLKLAKAGGISGFDAAA</sequence>
<reference evidence="6" key="1">
    <citation type="submission" date="2017-11" db="EMBL/GenBank/DDBJ databases">
        <authorList>
            <person name="Kuznetsova I."/>
            <person name="Sazanova A."/>
            <person name="Chirak E."/>
            <person name="Safronova V."/>
            <person name="Willems A."/>
        </authorList>
    </citation>
    <scope>NUCLEOTIDE SEQUENCE [LARGE SCALE GENOMIC DNA]</scope>
    <source>
        <strain evidence="6">STM 196</strain>
    </source>
</reference>
<dbReference type="InterPro" id="IPR036388">
    <property type="entry name" value="WH-like_DNA-bd_sf"/>
</dbReference>
<dbReference type="SMART" id="SM00345">
    <property type="entry name" value="HTH_GNTR"/>
    <property type="match status" value="1"/>
</dbReference>
<dbReference type="SUPFAM" id="SSF48008">
    <property type="entry name" value="GntR ligand-binding domain-like"/>
    <property type="match status" value="1"/>
</dbReference>
<dbReference type="OrthoDB" id="8680240at2"/>
<keyword evidence="3" id="KW-0804">Transcription</keyword>
<proteinExistence type="predicted"/>
<evidence type="ECO:0000256" key="1">
    <source>
        <dbReference type="ARBA" id="ARBA00023015"/>
    </source>
</evidence>
<dbReference type="InterPro" id="IPR000524">
    <property type="entry name" value="Tscrpt_reg_HTH_GntR"/>
</dbReference>
<dbReference type="Gene3D" id="1.10.10.10">
    <property type="entry name" value="Winged helix-like DNA-binding domain superfamily/Winged helix DNA-binding domain"/>
    <property type="match status" value="1"/>
</dbReference>
<gene>
    <name evidence="5" type="ORF">CU102_22185</name>
</gene>